<keyword evidence="6 7" id="KW-0472">Membrane</keyword>
<evidence type="ECO:0000256" key="2">
    <source>
        <dbReference type="ARBA" id="ARBA00007965"/>
    </source>
</evidence>
<keyword evidence="3" id="KW-0813">Transport</keyword>
<accession>B3SAS1</accession>
<evidence type="ECO:0000256" key="5">
    <source>
        <dbReference type="ARBA" id="ARBA00022989"/>
    </source>
</evidence>
<evidence type="ECO:0000256" key="7">
    <source>
        <dbReference type="SAM" id="Phobius"/>
    </source>
</evidence>
<dbReference type="GO" id="GO:0005886">
    <property type="term" value="C:plasma membrane"/>
    <property type="evidence" value="ECO:0000318"/>
    <property type="project" value="GO_Central"/>
</dbReference>
<comment type="similarity">
    <text evidence="2">Belongs to the SLC29A/ENT transporter (TC 2.A.57) family.</text>
</comment>
<feature type="transmembrane region" description="Helical" evidence="7">
    <location>
        <begin position="193"/>
        <end position="215"/>
    </location>
</feature>
<keyword evidence="5 7" id="KW-1133">Transmembrane helix</keyword>
<evidence type="ECO:0008006" key="10">
    <source>
        <dbReference type="Google" id="ProtNLM"/>
    </source>
</evidence>
<feature type="transmembrane region" description="Helical" evidence="7">
    <location>
        <begin position="155"/>
        <end position="173"/>
    </location>
</feature>
<dbReference type="GO" id="GO:0005337">
    <property type="term" value="F:nucleoside transmembrane transporter activity"/>
    <property type="evidence" value="ECO:0000318"/>
    <property type="project" value="GO_Central"/>
</dbReference>
<dbReference type="Proteomes" id="UP000009022">
    <property type="component" value="Unassembled WGS sequence"/>
</dbReference>
<dbReference type="GeneID" id="6758525"/>
<dbReference type="SUPFAM" id="SSF103473">
    <property type="entry name" value="MFS general substrate transporter"/>
    <property type="match status" value="1"/>
</dbReference>
<feature type="transmembrane region" description="Helical" evidence="7">
    <location>
        <begin position="20"/>
        <end position="41"/>
    </location>
</feature>
<evidence type="ECO:0000256" key="1">
    <source>
        <dbReference type="ARBA" id="ARBA00004141"/>
    </source>
</evidence>
<evidence type="ECO:0000256" key="4">
    <source>
        <dbReference type="ARBA" id="ARBA00022692"/>
    </source>
</evidence>
<proteinExistence type="inferred from homology"/>
<dbReference type="OMA" id="PEANIQG"/>
<feature type="transmembrane region" description="Helical" evidence="7">
    <location>
        <begin position="227"/>
        <end position="252"/>
    </location>
</feature>
<evidence type="ECO:0000313" key="9">
    <source>
        <dbReference type="Proteomes" id="UP000009022"/>
    </source>
</evidence>
<organism evidence="8 9">
    <name type="scientific">Trichoplax adhaerens</name>
    <name type="common">Trichoplax reptans</name>
    <dbReference type="NCBI Taxonomy" id="10228"/>
    <lineage>
        <taxon>Eukaryota</taxon>
        <taxon>Metazoa</taxon>
        <taxon>Placozoa</taxon>
        <taxon>Uniplacotomia</taxon>
        <taxon>Trichoplacea</taxon>
        <taxon>Trichoplacidae</taxon>
        <taxon>Trichoplax</taxon>
    </lineage>
</organism>
<comment type="subcellular location">
    <subcellularLocation>
        <location evidence="1">Membrane</location>
        <topology evidence="1">Multi-pass membrane protein</topology>
    </subcellularLocation>
</comment>
<dbReference type="HOGENOM" id="CLU_021611_6_1_1"/>
<dbReference type="Pfam" id="PF01733">
    <property type="entry name" value="Nucleoside_tran"/>
    <property type="match status" value="2"/>
</dbReference>
<dbReference type="Gene3D" id="1.20.1560.10">
    <property type="entry name" value="ABC transporter type 1, transmembrane domain"/>
    <property type="match status" value="1"/>
</dbReference>
<reference evidence="8 9" key="1">
    <citation type="journal article" date="2008" name="Nature">
        <title>The Trichoplax genome and the nature of placozoans.</title>
        <authorList>
            <person name="Srivastava M."/>
            <person name="Begovic E."/>
            <person name="Chapman J."/>
            <person name="Putnam N.H."/>
            <person name="Hellsten U."/>
            <person name="Kawashima T."/>
            <person name="Kuo A."/>
            <person name="Mitros T."/>
            <person name="Salamov A."/>
            <person name="Carpenter M.L."/>
            <person name="Signorovitch A.Y."/>
            <person name="Moreno M.A."/>
            <person name="Kamm K."/>
            <person name="Grimwood J."/>
            <person name="Schmutz J."/>
            <person name="Shapiro H."/>
            <person name="Grigoriev I.V."/>
            <person name="Buss L.W."/>
            <person name="Schierwater B."/>
            <person name="Dellaporta S.L."/>
            <person name="Rokhsar D.S."/>
        </authorList>
    </citation>
    <scope>NUCLEOTIDE SEQUENCE [LARGE SCALE GENOMIC DNA]</scope>
    <source>
        <strain evidence="8 9">Grell-BS-1999</strain>
    </source>
</reference>
<dbReference type="GO" id="GO:0005524">
    <property type="term" value="F:ATP binding"/>
    <property type="evidence" value="ECO:0007669"/>
    <property type="project" value="InterPro"/>
</dbReference>
<name>B3SAS1_TRIAD</name>
<dbReference type="InterPro" id="IPR002259">
    <property type="entry name" value="Eqnu_transpt"/>
</dbReference>
<dbReference type="EMBL" id="DS985262">
    <property type="protein sequence ID" value="EDV20151.1"/>
    <property type="molecule type" value="Genomic_DNA"/>
</dbReference>
<gene>
    <name evidence="8" type="ORF">TRIADDRAFT_61359</name>
</gene>
<feature type="transmembrane region" description="Helical" evidence="7">
    <location>
        <begin position="121"/>
        <end position="143"/>
    </location>
</feature>
<keyword evidence="4 7" id="KW-0812">Transmembrane</keyword>
<evidence type="ECO:0000256" key="6">
    <source>
        <dbReference type="ARBA" id="ARBA00023136"/>
    </source>
</evidence>
<dbReference type="PANTHER" id="PTHR10332">
    <property type="entry name" value="EQUILIBRATIVE NUCLEOSIDE TRANSPORTER"/>
    <property type="match status" value="1"/>
</dbReference>
<keyword evidence="9" id="KW-1185">Reference proteome</keyword>
<sequence length="253" mass="28190">MYQGSLFGLAGIFPKEYTLALITGQALAGVFTAVVNIISLVDASREKTLLDHEDDNSGTEEEYEPIPNEDSRFYRIMHILKKTWPVFTAHFLCFTITYGIFPSLPSRVISVNYQSHSPLTGPLFIPVACFLIYAVAEVVSGVVSRWILLPRQNQGLSLLFLSISRIAFIPLFLYCNVQPRKHLPVKIYNDVAYIMLVLLFAFSHGYINTLCSMYTPKRVRARFSESAGVLAYFALMAGVTAGTVLSFGLIAIV</sequence>
<evidence type="ECO:0000313" key="8">
    <source>
        <dbReference type="EMBL" id="EDV20151.1"/>
    </source>
</evidence>
<dbReference type="PhylomeDB" id="B3SAS1"/>
<dbReference type="AlphaFoldDB" id="B3SAS1"/>
<dbReference type="PANTHER" id="PTHR10332:SF88">
    <property type="entry name" value="EQUILIBRATIVE NUCLEOSIDE TRANSPORTER 1, ISOFORM A"/>
    <property type="match status" value="1"/>
</dbReference>
<dbReference type="eggNOG" id="KOG1479">
    <property type="taxonomic scope" value="Eukaryota"/>
</dbReference>
<dbReference type="InterPro" id="IPR036640">
    <property type="entry name" value="ABC1_TM_sf"/>
</dbReference>
<dbReference type="RefSeq" id="XP_002117312.1">
    <property type="nucleotide sequence ID" value="XM_002117276.1"/>
</dbReference>
<dbReference type="KEGG" id="tad:TRIADDRAFT_61359"/>
<feature type="transmembrane region" description="Helical" evidence="7">
    <location>
        <begin position="83"/>
        <end position="101"/>
    </location>
</feature>
<dbReference type="InterPro" id="IPR036259">
    <property type="entry name" value="MFS_trans_sf"/>
</dbReference>
<protein>
    <recommendedName>
        <fullName evidence="10">Equilibrative nucleoside transporter 1</fullName>
    </recommendedName>
</protein>
<dbReference type="OrthoDB" id="46396at2759"/>
<dbReference type="CTD" id="6758525"/>
<evidence type="ECO:0000256" key="3">
    <source>
        <dbReference type="ARBA" id="ARBA00022448"/>
    </source>
</evidence>
<dbReference type="InParanoid" id="B3SAS1"/>